<proteinExistence type="predicted"/>
<evidence type="ECO:0000313" key="4">
    <source>
        <dbReference type="EMBL" id="KAF1813748.1"/>
    </source>
</evidence>
<evidence type="ECO:0000313" key="6">
    <source>
        <dbReference type="RefSeq" id="XP_033535379.1"/>
    </source>
</evidence>
<feature type="compositionally biased region" description="Low complexity" evidence="2">
    <location>
        <begin position="107"/>
        <end position="127"/>
    </location>
</feature>
<dbReference type="RefSeq" id="XP_033535379.1">
    <property type="nucleotide sequence ID" value="XM_033675014.1"/>
</dbReference>
<evidence type="ECO:0000259" key="3">
    <source>
        <dbReference type="PROSITE" id="PS50089"/>
    </source>
</evidence>
<keyword evidence="1" id="KW-0862">Zinc</keyword>
<dbReference type="OrthoDB" id="8062037at2759"/>
<evidence type="ECO:0000313" key="5">
    <source>
        <dbReference type="Proteomes" id="UP000504638"/>
    </source>
</evidence>
<feature type="compositionally biased region" description="Pro residues" evidence="2">
    <location>
        <begin position="148"/>
        <end position="160"/>
    </location>
</feature>
<sequence>MPRPHRRRREKKLMTMDEVNERFPRTKYKTWRSARESEGLPAAGGITTAPPSRAASIKEIETLHSDNRGSVDSARPGTAAARPSTETPSSPIAASSEPDPPTDSVKPSSPDKPTATTTTTTTTVSDPFPTPSPTSVPATKTPTTTPAPEKPTPTPTPTPIPTDHDHDSDLSDDSDPHTAPITDLVPGDSCAICLDSLDEDDDVRGLTCGHAFHAACLDPWLTSRRACCPLCKADYYVPKPRADGTLPGSDATGAAGNAGATPAVRVTGLAAIRWGLPTDTWLSRSGRPVAQPGHGGGGDTPTGRRNRALGRPSRHSRNNNGGAPATAEVEGTENGNGNGNGNGNPSRRWRARFPTVRVPANVLRNPLARRRGPEGAPAEGEVTPGRLEAGQRGVPRAEGAS</sequence>
<feature type="compositionally biased region" description="Low complexity" evidence="2">
    <location>
        <begin position="135"/>
        <end position="147"/>
    </location>
</feature>
<dbReference type="SMART" id="SM00184">
    <property type="entry name" value="RING"/>
    <property type="match status" value="1"/>
</dbReference>
<dbReference type="Pfam" id="PF13639">
    <property type="entry name" value="zf-RING_2"/>
    <property type="match status" value="1"/>
</dbReference>
<dbReference type="CDD" id="cd16473">
    <property type="entry name" value="RING-H2_RNF103"/>
    <property type="match status" value="1"/>
</dbReference>
<gene>
    <name evidence="4 6" type="ORF">P152DRAFT_290677</name>
</gene>
<keyword evidence="5" id="KW-1185">Reference proteome</keyword>
<dbReference type="InterPro" id="IPR013083">
    <property type="entry name" value="Znf_RING/FYVE/PHD"/>
</dbReference>
<feature type="compositionally biased region" description="Basic residues" evidence="2">
    <location>
        <begin position="304"/>
        <end position="317"/>
    </location>
</feature>
<name>A0A6G1G6S8_9PEZI</name>
<accession>A0A6G1G6S8</accession>
<dbReference type="GO" id="GO:0061630">
    <property type="term" value="F:ubiquitin protein ligase activity"/>
    <property type="evidence" value="ECO:0007669"/>
    <property type="project" value="TreeGrafter"/>
</dbReference>
<dbReference type="InterPro" id="IPR051826">
    <property type="entry name" value="E3_ubiquitin-ligase_domain"/>
</dbReference>
<keyword evidence="1" id="KW-0479">Metal-binding</keyword>
<dbReference type="AlphaFoldDB" id="A0A6G1G6S8"/>
<dbReference type="GO" id="GO:0006511">
    <property type="term" value="P:ubiquitin-dependent protein catabolic process"/>
    <property type="evidence" value="ECO:0007669"/>
    <property type="project" value="TreeGrafter"/>
</dbReference>
<feature type="compositionally biased region" description="Basic and acidic residues" evidence="2">
    <location>
        <begin position="12"/>
        <end position="24"/>
    </location>
</feature>
<reference evidence="6" key="2">
    <citation type="submission" date="2020-04" db="EMBL/GenBank/DDBJ databases">
        <authorList>
            <consortium name="NCBI Genome Project"/>
        </authorList>
    </citation>
    <scope>NUCLEOTIDE SEQUENCE</scope>
    <source>
        <strain evidence="6">CBS 781.70</strain>
    </source>
</reference>
<dbReference type="GO" id="GO:0008270">
    <property type="term" value="F:zinc ion binding"/>
    <property type="evidence" value="ECO:0007669"/>
    <property type="project" value="UniProtKB-KW"/>
</dbReference>
<dbReference type="Gene3D" id="3.30.40.10">
    <property type="entry name" value="Zinc/RING finger domain, C3HC4 (zinc finger)"/>
    <property type="match status" value="1"/>
</dbReference>
<dbReference type="GO" id="GO:0005737">
    <property type="term" value="C:cytoplasm"/>
    <property type="evidence" value="ECO:0007669"/>
    <property type="project" value="TreeGrafter"/>
</dbReference>
<dbReference type="PROSITE" id="PS50089">
    <property type="entry name" value="ZF_RING_2"/>
    <property type="match status" value="1"/>
</dbReference>
<dbReference type="InterPro" id="IPR001841">
    <property type="entry name" value="Znf_RING"/>
</dbReference>
<dbReference type="GeneID" id="54415584"/>
<dbReference type="PANTHER" id="PTHR22765">
    <property type="entry name" value="RING FINGER AND PROTEASE ASSOCIATED DOMAIN-CONTAINING"/>
    <property type="match status" value="1"/>
</dbReference>
<dbReference type="Proteomes" id="UP000504638">
    <property type="component" value="Unplaced"/>
</dbReference>
<dbReference type="FunFam" id="3.30.40.10:FF:000539">
    <property type="entry name" value="Ring finger domain protein"/>
    <property type="match status" value="1"/>
</dbReference>
<feature type="compositionally biased region" description="Basic residues" evidence="2">
    <location>
        <begin position="1"/>
        <end position="11"/>
    </location>
</feature>
<feature type="compositionally biased region" description="Polar residues" evidence="2">
    <location>
        <begin position="84"/>
        <end position="93"/>
    </location>
</feature>
<reference evidence="6" key="3">
    <citation type="submission" date="2025-04" db="UniProtKB">
        <authorList>
            <consortium name="RefSeq"/>
        </authorList>
    </citation>
    <scope>IDENTIFICATION</scope>
    <source>
        <strain evidence="6">CBS 781.70</strain>
    </source>
</reference>
<evidence type="ECO:0000256" key="1">
    <source>
        <dbReference type="PROSITE-ProRule" id="PRU00175"/>
    </source>
</evidence>
<protein>
    <recommendedName>
        <fullName evidence="3">RING-type domain-containing protein</fullName>
    </recommendedName>
</protein>
<dbReference type="PANTHER" id="PTHR22765:SF434">
    <property type="entry name" value="GB|AAD18119.1-RELATED"/>
    <property type="match status" value="1"/>
</dbReference>
<feature type="domain" description="RING-type" evidence="3">
    <location>
        <begin position="190"/>
        <end position="232"/>
    </location>
</feature>
<keyword evidence="1" id="KW-0863">Zinc-finger</keyword>
<reference evidence="4 6" key="1">
    <citation type="submission" date="2020-01" db="EMBL/GenBank/DDBJ databases">
        <authorList>
            <consortium name="DOE Joint Genome Institute"/>
            <person name="Haridas S."/>
            <person name="Albert R."/>
            <person name="Binder M."/>
            <person name="Bloem J."/>
            <person name="Labutti K."/>
            <person name="Salamov A."/>
            <person name="Andreopoulos B."/>
            <person name="Baker S.E."/>
            <person name="Barry K."/>
            <person name="Bills G."/>
            <person name="Bluhm B.H."/>
            <person name="Cannon C."/>
            <person name="Castanera R."/>
            <person name="Culley D.E."/>
            <person name="Daum C."/>
            <person name="Ezra D."/>
            <person name="Gonzalez J.B."/>
            <person name="Henrissat B."/>
            <person name="Kuo A."/>
            <person name="Liang C."/>
            <person name="Lipzen A."/>
            <person name="Lutzoni F."/>
            <person name="Magnuson J."/>
            <person name="Mondo S."/>
            <person name="Nolan M."/>
            <person name="Ohm R."/>
            <person name="Pangilinan J."/>
            <person name="Park H.-J."/>
            <person name="Ramirez L."/>
            <person name="Alfaro M."/>
            <person name="Sun H."/>
            <person name="Tritt A."/>
            <person name="Yoshinaga Y."/>
            <person name="Zwiers L.-H."/>
            <person name="Turgeon B.G."/>
            <person name="Goodwin S.B."/>
            <person name="Spatafora J.W."/>
            <person name="Crous P.W."/>
            <person name="Grigoriev I.V."/>
        </authorList>
    </citation>
    <scope>NUCLEOTIDE SEQUENCE</scope>
    <source>
        <strain evidence="4 6">CBS 781.70</strain>
    </source>
</reference>
<feature type="region of interest" description="Disordered" evidence="2">
    <location>
        <begin position="1"/>
        <end position="185"/>
    </location>
</feature>
<organism evidence="4">
    <name type="scientific">Eremomyces bilateralis CBS 781.70</name>
    <dbReference type="NCBI Taxonomy" id="1392243"/>
    <lineage>
        <taxon>Eukaryota</taxon>
        <taxon>Fungi</taxon>
        <taxon>Dikarya</taxon>
        <taxon>Ascomycota</taxon>
        <taxon>Pezizomycotina</taxon>
        <taxon>Dothideomycetes</taxon>
        <taxon>Dothideomycetes incertae sedis</taxon>
        <taxon>Eremomycetales</taxon>
        <taxon>Eremomycetaceae</taxon>
        <taxon>Eremomyces</taxon>
    </lineage>
</organism>
<evidence type="ECO:0000256" key="2">
    <source>
        <dbReference type="SAM" id="MobiDB-lite"/>
    </source>
</evidence>
<dbReference type="SUPFAM" id="SSF57850">
    <property type="entry name" value="RING/U-box"/>
    <property type="match status" value="1"/>
</dbReference>
<feature type="compositionally biased region" description="Basic and acidic residues" evidence="2">
    <location>
        <begin position="56"/>
        <end position="69"/>
    </location>
</feature>
<feature type="region of interest" description="Disordered" evidence="2">
    <location>
        <begin position="280"/>
        <end position="401"/>
    </location>
</feature>
<dbReference type="EMBL" id="ML975154">
    <property type="protein sequence ID" value="KAF1813748.1"/>
    <property type="molecule type" value="Genomic_DNA"/>
</dbReference>